<dbReference type="GO" id="GO:0005102">
    <property type="term" value="F:signaling receptor binding"/>
    <property type="evidence" value="ECO:0007669"/>
    <property type="project" value="InterPro"/>
</dbReference>
<dbReference type="Proteomes" id="UP001142489">
    <property type="component" value="Unassembled WGS sequence"/>
</dbReference>
<protein>
    <recommendedName>
        <fullName evidence="8">T-cell surface glycoprotein CD3 epsilon chain</fullName>
    </recommendedName>
</protein>
<keyword evidence="2" id="KW-1003">Cell membrane</keyword>
<evidence type="ECO:0000256" key="2">
    <source>
        <dbReference type="ARBA" id="ARBA00022475"/>
    </source>
</evidence>
<dbReference type="Pfam" id="PF07213">
    <property type="entry name" value="DAP10"/>
    <property type="match status" value="1"/>
</dbReference>
<evidence type="ECO:0000313" key="7">
    <source>
        <dbReference type="Proteomes" id="UP001142489"/>
    </source>
</evidence>
<keyword evidence="5" id="KW-0472">Membrane</keyword>
<evidence type="ECO:0000256" key="1">
    <source>
        <dbReference type="ARBA" id="ARBA00004251"/>
    </source>
</evidence>
<feature type="region of interest" description="Disordered" evidence="4">
    <location>
        <begin position="275"/>
        <end position="305"/>
    </location>
</feature>
<gene>
    <name evidence="6" type="ORF">JRQ81_011321</name>
</gene>
<evidence type="ECO:0000256" key="5">
    <source>
        <dbReference type="SAM" id="Phobius"/>
    </source>
</evidence>
<keyword evidence="5" id="KW-1133">Transmembrane helix</keyword>
<accession>A0A9Q0XB34</accession>
<sequence>MVALQWCSESGWCLLSPGHACLGQVCLSPSVLAPEPQLGAQPFALPACSQPPALACTSWPLFLPPQAVCVAVVLERQSVRLSVLPPGSHPAWSFQETPLGFSPPTPHLPPAASFQAGIEGQHGKTQGAEAGSGARKMPVEFRSGALVALVLFVVCPARGATEVIRVTFTDTSVTLACPWVNASVNSSDRGEISSQGTWTATEKQMEEIERGAVYLCVNKVPNHLLKIYVKGKVCEGCVDLSLGLMAGIILCDLLITLVVLTLVYFCSRSRVNTFKGGPRKGQPRGQKVDSPPPVPNPDYEPIRKGQKEVYAGLVPQIF</sequence>
<dbReference type="GO" id="GO:0007166">
    <property type="term" value="P:cell surface receptor signaling pathway"/>
    <property type="evidence" value="ECO:0007669"/>
    <property type="project" value="TreeGrafter"/>
</dbReference>
<keyword evidence="5" id="KW-0812">Transmembrane</keyword>
<dbReference type="AlphaFoldDB" id="A0A9Q0XB34"/>
<dbReference type="GO" id="GO:0051897">
    <property type="term" value="P:positive regulation of phosphatidylinositol 3-kinase/protein kinase B signal transduction"/>
    <property type="evidence" value="ECO:0007669"/>
    <property type="project" value="InterPro"/>
</dbReference>
<dbReference type="GO" id="GO:0004888">
    <property type="term" value="F:transmembrane signaling receptor activity"/>
    <property type="evidence" value="ECO:0007669"/>
    <property type="project" value="TreeGrafter"/>
</dbReference>
<organism evidence="6 7">
    <name type="scientific">Phrynocephalus forsythii</name>
    <dbReference type="NCBI Taxonomy" id="171643"/>
    <lineage>
        <taxon>Eukaryota</taxon>
        <taxon>Metazoa</taxon>
        <taxon>Chordata</taxon>
        <taxon>Craniata</taxon>
        <taxon>Vertebrata</taxon>
        <taxon>Euteleostomi</taxon>
        <taxon>Lepidosauria</taxon>
        <taxon>Squamata</taxon>
        <taxon>Bifurcata</taxon>
        <taxon>Unidentata</taxon>
        <taxon>Episquamata</taxon>
        <taxon>Toxicofera</taxon>
        <taxon>Iguania</taxon>
        <taxon>Acrodonta</taxon>
        <taxon>Agamidae</taxon>
        <taxon>Agaminae</taxon>
        <taxon>Phrynocephalus</taxon>
    </lineage>
</organism>
<dbReference type="InterPro" id="IPR015484">
    <property type="entry name" value="CD3_esu/gsu/dsu"/>
</dbReference>
<evidence type="ECO:0000256" key="4">
    <source>
        <dbReference type="SAM" id="MobiDB-lite"/>
    </source>
</evidence>
<keyword evidence="7" id="KW-1185">Reference proteome</keyword>
<dbReference type="InterPro" id="IPR009861">
    <property type="entry name" value="HCST"/>
</dbReference>
<dbReference type="EMBL" id="JAPFRF010000022">
    <property type="protein sequence ID" value="KAJ7305371.1"/>
    <property type="molecule type" value="Genomic_DNA"/>
</dbReference>
<evidence type="ECO:0000313" key="6">
    <source>
        <dbReference type="EMBL" id="KAJ7305371.1"/>
    </source>
</evidence>
<feature type="transmembrane region" description="Helical" evidence="5">
    <location>
        <begin position="242"/>
        <end position="265"/>
    </location>
</feature>
<dbReference type="PANTHER" id="PTHR10570:SF9">
    <property type="entry name" value="T-CELL SURFACE GLYCOPROTEIN CD3 EPSILON CHAIN"/>
    <property type="match status" value="1"/>
</dbReference>
<dbReference type="GO" id="GO:0009897">
    <property type="term" value="C:external side of plasma membrane"/>
    <property type="evidence" value="ECO:0007669"/>
    <property type="project" value="TreeGrafter"/>
</dbReference>
<dbReference type="GO" id="GO:0050776">
    <property type="term" value="P:regulation of immune response"/>
    <property type="evidence" value="ECO:0007669"/>
    <property type="project" value="InterPro"/>
</dbReference>
<comment type="caution">
    <text evidence="6">The sequence shown here is derived from an EMBL/GenBank/DDBJ whole genome shotgun (WGS) entry which is preliminary data.</text>
</comment>
<reference evidence="6" key="1">
    <citation type="journal article" date="2023" name="DNA Res.">
        <title>Chromosome-level genome assembly of Phrynocephalus forsythii using third-generation DNA sequencing and Hi-C analysis.</title>
        <authorList>
            <person name="Qi Y."/>
            <person name="Zhao W."/>
            <person name="Zhao Y."/>
            <person name="Niu C."/>
            <person name="Cao S."/>
            <person name="Zhang Y."/>
        </authorList>
    </citation>
    <scope>NUCLEOTIDE SEQUENCE</scope>
    <source>
        <tissue evidence="6">Muscle</tissue>
    </source>
</reference>
<comment type="subcellular location">
    <subcellularLocation>
        <location evidence="1">Cell membrane</location>
        <topology evidence="1">Single-pass type I membrane protein</topology>
    </subcellularLocation>
</comment>
<dbReference type="PANTHER" id="PTHR10570">
    <property type="entry name" value="T-CELL SURFACE GLYCOPROTEIN CD3 GAMMA CHAIN / DELTA CHAIN"/>
    <property type="match status" value="1"/>
</dbReference>
<name>A0A9Q0XB34_9SAUR</name>
<dbReference type="GO" id="GO:0042105">
    <property type="term" value="C:alpha-beta T cell receptor complex"/>
    <property type="evidence" value="ECO:0007669"/>
    <property type="project" value="TreeGrafter"/>
</dbReference>
<evidence type="ECO:0008006" key="8">
    <source>
        <dbReference type="Google" id="ProtNLM"/>
    </source>
</evidence>
<proteinExistence type="predicted"/>
<evidence type="ECO:0000256" key="3">
    <source>
        <dbReference type="ARBA" id="ARBA00022729"/>
    </source>
</evidence>
<dbReference type="OrthoDB" id="9947847at2759"/>
<keyword evidence="3" id="KW-0732">Signal</keyword>
<dbReference type="GO" id="GO:0045059">
    <property type="term" value="P:positive thymic T cell selection"/>
    <property type="evidence" value="ECO:0007669"/>
    <property type="project" value="TreeGrafter"/>
</dbReference>
<dbReference type="GO" id="GO:0043548">
    <property type="term" value="F:phosphatidylinositol 3-kinase binding"/>
    <property type="evidence" value="ECO:0007669"/>
    <property type="project" value="InterPro"/>
</dbReference>